<dbReference type="RefSeq" id="WP_077349257.1">
    <property type="nucleotide sequence ID" value="NZ_CP019607.1"/>
</dbReference>
<gene>
    <name evidence="3" type="ORF">BW733_07385</name>
</gene>
<sequence length="145" mass="15500">MFIVLQVVYLALFVVGVIRSRGISRILLAVWVVVSAIATVINILAPQLVGGIGISGFGIISFGVNFIGTVLLAMALILGRPGYHGEDDRPRYPGAPTVYGQQNHPGLAQPGRYGDQPYGFYEQPRSFGSAGDPYGVPDDRGDVRP</sequence>
<evidence type="ECO:0000256" key="2">
    <source>
        <dbReference type="SAM" id="Phobius"/>
    </source>
</evidence>
<evidence type="ECO:0000313" key="3">
    <source>
        <dbReference type="EMBL" id="AQP50680.1"/>
    </source>
</evidence>
<reference evidence="3 4" key="1">
    <citation type="journal article" date="2008" name="Int. J. Syst. Evol. Microbiol.">
        <title>Tessaracoccus flavescens sp. nov., isolated from marine sediment.</title>
        <authorList>
            <person name="Lee D.W."/>
            <person name="Lee S.D."/>
        </authorList>
    </citation>
    <scope>NUCLEOTIDE SEQUENCE [LARGE SCALE GENOMIC DNA]</scope>
    <source>
        <strain evidence="3 4">SST-39T</strain>
    </source>
</reference>
<dbReference type="KEGG" id="tfa:BW733_07385"/>
<accession>A0A1Q2CX33</accession>
<dbReference type="STRING" id="399497.BW733_07385"/>
<protein>
    <submittedName>
        <fullName evidence="3">Uncharacterized protein</fullName>
    </submittedName>
</protein>
<keyword evidence="2" id="KW-0812">Transmembrane</keyword>
<dbReference type="Proteomes" id="UP000188235">
    <property type="component" value="Chromosome"/>
</dbReference>
<proteinExistence type="predicted"/>
<organism evidence="3 4">
    <name type="scientific">Tessaracoccus flavescens</name>
    <dbReference type="NCBI Taxonomy" id="399497"/>
    <lineage>
        <taxon>Bacteria</taxon>
        <taxon>Bacillati</taxon>
        <taxon>Actinomycetota</taxon>
        <taxon>Actinomycetes</taxon>
        <taxon>Propionibacteriales</taxon>
        <taxon>Propionibacteriaceae</taxon>
        <taxon>Tessaracoccus</taxon>
    </lineage>
</organism>
<keyword evidence="4" id="KW-1185">Reference proteome</keyword>
<keyword evidence="2" id="KW-1133">Transmembrane helix</keyword>
<feature type="transmembrane region" description="Helical" evidence="2">
    <location>
        <begin position="26"/>
        <end position="45"/>
    </location>
</feature>
<dbReference type="OrthoDB" id="9950798at2"/>
<keyword evidence="2" id="KW-0472">Membrane</keyword>
<dbReference type="EMBL" id="CP019607">
    <property type="protein sequence ID" value="AQP50680.1"/>
    <property type="molecule type" value="Genomic_DNA"/>
</dbReference>
<feature type="transmembrane region" description="Helical" evidence="2">
    <location>
        <begin position="57"/>
        <end position="78"/>
    </location>
</feature>
<name>A0A1Q2CX33_9ACTN</name>
<evidence type="ECO:0000313" key="4">
    <source>
        <dbReference type="Proteomes" id="UP000188235"/>
    </source>
</evidence>
<dbReference type="AlphaFoldDB" id="A0A1Q2CX33"/>
<feature type="region of interest" description="Disordered" evidence="1">
    <location>
        <begin position="87"/>
        <end position="145"/>
    </location>
</feature>
<evidence type="ECO:0000256" key="1">
    <source>
        <dbReference type="SAM" id="MobiDB-lite"/>
    </source>
</evidence>